<dbReference type="Pfam" id="PF00005">
    <property type="entry name" value="ABC_tran"/>
    <property type="match status" value="1"/>
</dbReference>
<comment type="similarity">
    <text evidence="1">Belongs to the ABC transporter superfamily.</text>
</comment>
<dbReference type="PANTHER" id="PTHR42798:SF7">
    <property type="entry name" value="ALPHA-D-RIBOSE 1-METHYLPHOSPHONATE 5-TRIPHOSPHATE SYNTHASE SUBUNIT PHNL"/>
    <property type="match status" value="1"/>
</dbReference>
<dbReference type="InterPro" id="IPR003439">
    <property type="entry name" value="ABC_transporter-like_ATP-bd"/>
</dbReference>
<keyword evidence="6" id="KW-1185">Reference proteome</keyword>
<dbReference type="SMART" id="SM00382">
    <property type="entry name" value="AAA"/>
    <property type="match status" value="1"/>
</dbReference>
<evidence type="ECO:0000256" key="1">
    <source>
        <dbReference type="ARBA" id="ARBA00005417"/>
    </source>
</evidence>
<keyword evidence="2" id="KW-0547">Nucleotide-binding</keyword>
<dbReference type="GO" id="GO:0016887">
    <property type="term" value="F:ATP hydrolysis activity"/>
    <property type="evidence" value="ECO:0007669"/>
    <property type="project" value="InterPro"/>
</dbReference>
<organism evidence="5 6">
    <name type="scientific">Hwanghaeella grinnelliae</name>
    <dbReference type="NCBI Taxonomy" id="2500179"/>
    <lineage>
        <taxon>Bacteria</taxon>
        <taxon>Pseudomonadati</taxon>
        <taxon>Pseudomonadota</taxon>
        <taxon>Alphaproteobacteria</taxon>
        <taxon>Rhodospirillales</taxon>
        <taxon>Rhodospirillaceae</taxon>
        <taxon>Hwanghaeella</taxon>
    </lineage>
</organism>
<dbReference type="AlphaFoldDB" id="A0A437QLG5"/>
<evidence type="ECO:0000256" key="2">
    <source>
        <dbReference type="ARBA" id="ARBA00022741"/>
    </source>
</evidence>
<gene>
    <name evidence="5" type="primary">phnL</name>
    <name evidence="5" type="ORF">EOI86_20280</name>
</gene>
<evidence type="ECO:0000313" key="6">
    <source>
        <dbReference type="Proteomes" id="UP000287447"/>
    </source>
</evidence>
<dbReference type="GO" id="GO:0005524">
    <property type="term" value="F:ATP binding"/>
    <property type="evidence" value="ECO:0007669"/>
    <property type="project" value="UniProtKB-KW"/>
</dbReference>
<dbReference type="InterPro" id="IPR012701">
    <property type="entry name" value="CP_lyase_PhnL"/>
</dbReference>
<dbReference type="InterPro" id="IPR003593">
    <property type="entry name" value="AAA+_ATPase"/>
</dbReference>
<name>A0A437QLG5_9PROT</name>
<dbReference type="GO" id="GO:0016829">
    <property type="term" value="F:lyase activity"/>
    <property type="evidence" value="ECO:0007669"/>
    <property type="project" value="UniProtKB-KW"/>
</dbReference>
<keyword evidence="5" id="KW-0456">Lyase</keyword>
<dbReference type="NCBIfam" id="TIGR02324">
    <property type="entry name" value="CP_lyasePhnL"/>
    <property type="match status" value="1"/>
</dbReference>
<dbReference type="InterPro" id="IPR027417">
    <property type="entry name" value="P-loop_NTPase"/>
</dbReference>
<evidence type="ECO:0000259" key="4">
    <source>
        <dbReference type="PROSITE" id="PS50893"/>
    </source>
</evidence>
<reference evidence="6" key="1">
    <citation type="submission" date="2019-01" db="EMBL/GenBank/DDBJ databases">
        <title>Gri0909 isolated from a small marine red alga.</title>
        <authorList>
            <person name="Kim J."/>
            <person name="Jeong S.E."/>
            <person name="Jeon C.O."/>
        </authorList>
    </citation>
    <scope>NUCLEOTIDE SEQUENCE [LARGE SCALE GENOMIC DNA]</scope>
    <source>
        <strain evidence="6">Gri0909</strain>
    </source>
</reference>
<dbReference type="EMBL" id="SADE01000003">
    <property type="protein sequence ID" value="RVU35299.1"/>
    <property type="molecule type" value="Genomic_DNA"/>
</dbReference>
<dbReference type="OrthoDB" id="9802264at2"/>
<protein>
    <submittedName>
        <fullName evidence="5">Phosphonate C-P lyase system protein PhnL</fullName>
    </submittedName>
</protein>
<accession>A0A437QLG5</accession>
<dbReference type="PROSITE" id="PS50893">
    <property type="entry name" value="ABC_TRANSPORTER_2"/>
    <property type="match status" value="1"/>
</dbReference>
<dbReference type="Gene3D" id="3.40.50.300">
    <property type="entry name" value="P-loop containing nucleotide triphosphate hydrolases"/>
    <property type="match status" value="1"/>
</dbReference>
<dbReference type="PANTHER" id="PTHR42798">
    <property type="entry name" value="LIPOPROTEIN-RELEASING SYSTEM ATP-BINDING PROTEIN LOLD"/>
    <property type="match status" value="1"/>
</dbReference>
<dbReference type="InterPro" id="IPR017871">
    <property type="entry name" value="ABC_transporter-like_CS"/>
</dbReference>
<feature type="domain" description="ABC transporter" evidence="4">
    <location>
        <begin position="8"/>
        <end position="230"/>
    </location>
</feature>
<proteinExistence type="inferred from homology"/>
<evidence type="ECO:0000313" key="5">
    <source>
        <dbReference type="EMBL" id="RVU35299.1"/>
    </source>
</evidence>
<comment type="caution">
    <text evidence="5">The sequence shown here is derived from an EMBL/GenBank/DDBJ whole genome shotgun (WGS) entry which is preliminary data.</text>
</comment>
<keyword evidence="3" id="KW-0067">ATP-binding</keyword>
<sequence>MLCLNGVTKTFNLHNQGERTIPVVTGVNLKLNAGECMALMGSSGSGKSTLIRMIYGNYGCAAGEILIREEDGSWTDLAQADPREVIRLRRHRLGYVSQFLRVIPRVATIDVVSEPMRLAGASDSESRNRAAELLTRLNLPEALWDLSPTTFSGGEQQRVNIARGFVHPYPALLLDEPTASLDKVNRQVVLDLILEARDRGAAILGIFHDHEAREAVCNRFLDVEEFKAAA</sequence>
<dbReference type="PROSITE" id="PS00211">
    <property type="entry name" value="ABC_TRANSPORTER_1"/>
    <property type="match status" value="1"/>
</dbReference>
<evidence type="ECO:0000256" key="3">
    <source>
        <dbReference type="ARBA" id="ARBA00022840"/>
    </source>
</evidence>
<dbReference type="SUPFAM" id="SSF52540">
    <property type="entry name" value="P-loop containing nucleoside triphosphate hydrolases"/>
    <property type="match status" value="1"/>
</dbReference>
<dbReference type="Proteomes" id="UP000287447">
    <property type="component" value="Unassembled WGS sequence"/>
</dbReference>